<dbReference type="GO" id="GO:0005886">
    <property type="term" value="C:plasma membrane"/>
    <property type="evidence" value="ECO:0007669"/>
    <property type="project" value="TreeGrafter"/>
</dbReference>
<dbReference type="Proteomes" id="UP000261520">
    <property type="component" value="Unplaced"/>
</dbReference>
<dbReference type="PANTHER" id="PTHR24223">
    <property type="entry name" value="ATP-BINDING CASSETTE SUB-FAMILY C"/>
    <property type="match status" value="1"/>
</dbReference>
<dbReference type="AlphaFoldDB" id="A0A3B4AC38"/>
<evidence type="ECO:0000313" key="5">
    <source>
        <dbReference type="Proteomes" id="UP000261520"/>
    </source>
</evidence>
<dbReference type="GO" id="GO:0042626">
    <property type="term" value="F:ATPase-coupled transmembrane transporter activity"/>
    <property type="evidence" value="ECO:0007669"/>
    <property type="project" value="TreeGrafter"/>
</dbReference>
<feature type="transmembrane region" description="Helical" evidence="3">
    <location>
        <begin position="83"/>
        <end position="101"/>
    </location>
</feature>
<accession>A0A3B4AC38</accession>
<keyword evidence="2" id="KW-0067">ATP-binding</keyword>
<keyword evidence="3" id="KW-1133">Transmembrane helix</keyword>
<name>A0A3B4AC38_9GOBI</name>
<dbReference type="InterPro" id="IPR050173">
    <property type="entry name" value="ABC_transporter_C-like"/>
</dbReference>
<sequence>MEPHRKEAKDNPLATANLLSKIFFCWLNPLFKVGYDRKLEEEDMYKVLPEDASDKLGEELQWYWDLEVKQAAKDLRSPSFGKALIYCFWKSYSLIGIYMFIESEQWLDQG</sequence>
<dbReference type="Ensembl" id="ENSPMGT00000015613.1">
    <property type="protein sequence ID" value="ENSPMGP00000014642.1"/>
    <property type="gene ID" value="ENSPMGG00000012001.1"/>
</dbReference>
<keyword evidence="3" id="KW-0812">Transmembrane</keyword>
<proteinExistence type="predicted"/>
<reference evidence="4" key="2">
    <citation type="submission" date="2025-09" db="UniProtKB">
        <authorList>
            <consortium name="Ensembl"/>
        </authorList>
    </citation>
    <scope>IDENTIFICATION</scope>
</reference>
<reference evidence="4" key="1">
    <citation type="submission" date="2025-08" db="UniProtKB">
        <authorList>
            <consortium name="Ensembl"/>
        </authorList>
    </citation>
    <scope>IDENTIFICATION</scope>
</reference>
<dbReference type="STRING" id="409849.ENSPMGP00000014642"/>
<dbReference type="GO" id="GO:0005524">
    <property type="term" value="F:ATP binding"/>
    <property type="evidence" value="ECO:0007669"/>
    <property type="project" value="UniProtKB-KW"/>
</dbReference>
<organism evidence="4 5">
    <name type="scientific">Periophthalmus magnuspinnatus</name>
    <dbReference type="NCBI Taxonomy" id="409849"/>
    <lineage>
        <taxon>Eukaryota</taxon>
        <taxon>Metazoa</taxon>
        <taxon>Chordata</taxon>
        <taxon>Craniata</taxon>
        <taxon>Vertebrata</taxon>
        <taxon>Euteleostomi</taxon>
        <taxon>Actinopterygii</taxon>
        <taxon>Neopterygii</taxon>
        <taxon>Teleostei</taxon>
        <taxon>Neoteleostei</taxon>
        <taxon>Acanthomorphata</taxon>
        <taxon>Gobiaria</taxon>
        <taxon>Gobiiformes</taxon>
        <taxon>Gobioidei</taxon>
        <taxon>Gobiidae</taxon>
        <taxon>Oxudercinae</taxon>
        <taxon>Periophthalmus</taxon>
    </lineage>
</organism>
<evidence type="ECO:0000313" key="4">
    <source>
        <dbReference type="Ensembl" id="ENSPMGP00000014642.1"/>
    </source>
</evidence>
<keyword evidence="1" id="KW-0547">Nucleotide-binding</keyword>
<keyword evidence="3" id="KW-0472">Membrane</keyword>
<evidence type="ECO:0000256" key="3">
    <source>
        <dbReference type="SAM" id="Phobius"/>
    </source>
</evidence>
<evidence type="ECO:0000256" key="1">
    <source>
        <dbReference type="ARBA" id="ARBA00022741"/>
    </source>
</evidence>
<keyword evidence="5" id="KW-1185">Reference proteome</keyword>
<evidence type="ECO:0000256" key="2">
    <source>
        <dbReference type="ARBA" id="ARBA00022840"/>
    </source>
</evidence>
<dbReference type="PANTHER" id="PTHR24223:SF357">
    <property type="entry name" value="ATP-BINDING CASSETTE SUB-FAMILY C MEMBER 4"/>
    <property type="match status" value="1"/>
</dbReference>
<protein>
    <submittedName>
        <fullName evidence="4">Uncharacterized protein</fullName>
    </submittedName>
</protein>